<evidence type="ECO:0000313" key="3">
    <source>
        <dbReference type="Proteomes" id="UP000008922"/>
    </source>
</evidence>
<dbReference type="STRING" id="926569.ANT_26280"/>
<accession>E8N0A5</accession>
<proteinExistence type="predicted"/>
<dbReference type="EMBL" id="AP012029">
    <property type="protein sequence ID" value="BAJ64654.1"/>
    <property type="molecule type" value="Genomic_DNA"/>
</dbReference>
<gene>
    <name evidence="2" type="ordered locus">ANT_26280</name>
</gene>
<dbReference type="Gene3D" id="1.10.10.10">
    <property type="entry name" value="Winged helix-like DNA-binding domain superfamily/Winged helix DNA-binding domain"/>
    <property type="match status" value="1"/>
</dbReference>
<dbReference type="HOGENOM" id="CLU_198748_0_0_0"/>
<dbReference type="KEGG" id="atm:ANT_26280"/>
<dbReference type="InterPro" id="IPR036388">
    <property type="entry name" value="WH-like_DNA-bd_sf"/>
</dbReference>
<sequence>MACVNPDGTLTPSALTVLKAVQQAPQKAEVLAESVGLPLFRVRSSLRELREAGLLSETDGMYAITPQGEEALKKQS</sequence>
<dbReference type="SUPFAM" id="SSF46785">
    <property type="entry name" value="Winged helix' DNA-binding domain"/>
    <property type="match status" value="1"/>
</dbReference>
<protein>
    <recommendedName>
        <fullName evidence="1">PRTase associated wHTH domain-containing protein</fullName>
    </recommendedName>
</protein>
<dbReference type="AlphaFoldDB" id="E8N0A5"/>
<feature type="domain" description="PRTase associated wHTH" evidence="1">
    <location>
        <begin position="15"/>
        <end position="74"/>
    </location>
</feature>
<dbReference type="Proteomes" id="UP000008922">
    <property type="component" value="Chromosome"/>
</dbReference>
<dbReference type="eggNOG" id="COG4742">
    <property type="taxonomic scope" value="Bacteria"/>
</dbReference>
<organism evidence="2 3">
    <name type="scientific">Anaerolinea thermophila (strain DSM 14523 / JCM 11388 / NBRC 100420 / UNI-1)</name>
    <dbReference type="NCBI Taxonomy" id="926569"/>
    <lineage>
        <taxon>Bacteria</taxon>
        <taxon>Bacillati</taxon>
        <taxon>Chloroflexota</taxon>
        <taxon>Anaerolineae</taxon>
        <taxon>Anaerolineales</taxon>
        <taxon>Anaerolineaceae</taxon>
        <taxon>Anaerolinea</taxon>
    </lineage>
</organism>
<name>E8N0A5_ANATU</name>
<evidence type="ECO:0000313" key="2">
    <source>
        <dbReference type="EMBL" id="BAJ64654.1"/>
    </source>
</evidence>
<reference evidence="2 3" key="1">
    <citation type="submission" date="2010-12" db="EMBL/GenBank/DDBJ databases">
        <title>Whole genome sequence of Anaerolinea thermophila UNI-1.</title>
        <authorList>
            <person name="Narita-Yamada S."/>
            <person name="Kishi E."/>
            <person name="Watanabe Y."/>
            <person name="Takasaki K."/>
            <person name="Ankai A."/>
            <person name="Oguchi A."/>
            <person name="Fukui S."/>
            <person name="Takahashi M."/>
            <person name="Yashiro I."/>
            <person name="Hosoyama A."/>
            <person name="Sekiguchi Y."/>
            <person name="Hanada S."/>
            <person name="Fujita N."/>
        </authorList>
    </citation>
    <scope>NUCLEOTIDE SEQUENCE [LARGE SCALE GENOMIC DNA]</scope>
    <source>
        <strain evidence="3">DSM 14523 / JCM 11388 / NBRC 100420 / UNI-1</strain>
    </source>
</reference>
<evidence type="ECO:0000259" key="1">
    <source>
        <dbReference type="Pfam" id="PF24409"/>
    </source>
</evidence>
<dbReference type="InParanoid" id="E8N0A5"/>
<dbReference type="InterPro" id="IPR057055">
    <property type="entry name" value="wHTH-PRTase_assoc"/>
</dbReference>
<dbReference type="Pfam" id="PF24409">
    <property type="entry name" value="wHTH-PRTase_assc"/>
    <property type="match status" value="1"/>
</dbReference>
<dbReference type="RefSeq" id="WP_013561008.1">
    <property type="nucleotide sequence ID" value="NC_014960.1"/>
</dbReference>
<dbReference type="InterPro" id="IPR036390">
    <property type="entry name" value="WH_DNA-bd_sf"/>
</dbReference>
<keyword evidence="3" id="KW-1185">Reference proteome</keyword>
<dbReference type="OrthoDB" id="9810427at2"/>